<dbReference type="GO" id="GO:0005198">
    <property type="term" value="F:structural molecule activity"/>
    <property type="evidence" value="ECO:0007669"/>
    <property type="project" value="InterPro"/>
</dbReference>
<evidence type="ECO:0000259" key="3">
    <source>
        <dbReference type="Pfam" id="PF00517"/>
    </source>
</evidence>
<dbReference type="Proteomes" id="UP000245320">
    <property type="component" value="Chromosome 19"/>
</dbReference>
<dbReference type="InParanoid" id="A0A6J3QFP3"/>
<evidence type="ECO:0000313" key="4">
    <source>
        <dbReference type="Proteomes" id="UP000245320"/>
    </source>
</evidence>
<evidence type="ECO:0000256" key="1">
    <source>
        <dbReference type="SAM" id="Phobius"/>
    </source>
</evidence>
<keyword evidence="1" id="KW-0812">Transmembrane</keyword>
<dbReference type="CTD" id="342931"/>
<gene>
    <name evidence="5" type="primary">LOC117309095</name>
</gene>
<dbReference type="RefSeq" id="XP_033701014.1">
    <property type="nucleotide sequence ID" value="XM_033845123.1"/>
</dbReference>
<organism evidence="4 5">
    <name type="scientific">Tursiops truncatus</name>
    <name type="common">Atlantic bottle-nosed dolphin</name>
    <name type="synonym">Delphinus truncatus</name>
    <dbReference type="NCBI Taxonomy" id="9739"/>
    <lineage>
        <taxon>Eukaryota</taxon>
        <taxon>Metazoa</taxon>
        <taxon>Chordata</taxon>
        <taxon>Craniata</taxon>
        <taxon>Vertebrata</taxon>
        <taxon>Euteleostomi</taxon>
        <taxon>Mammalia</taxon>
        <taxon>Eutheria</taxon>
        <taxon>Laurasiatheria</taxon>
        <taxon>Artiodactyla</taxon>
        <taxon>Whippomorpha</taxon>
        <taxon>Cetacea</taxon>
        <taxon>Odontoceti</taxon>
        <taxon>Delphinidae</taxon>
        <taxon>Tursiops</taxon>
    </lineage>
</organism>
<dbReference type="OrthoDB" id="9631906at2759"/>
<proteinExistence type="predicted"/>
<name>A0A6J3QFP3_TURTR</name>
<feature type="signal peptide" evidence="2">
    <location>
        <begin position="1"/>
        <end position="19"/>
    </location>
</feature>
<keyword evidence="4" id="KW-1185">Reference proteome</keyword>
<protein>
    <submittedName>
        <fullName evidence="5">Uncharacterized protein LOC117309095</fullName>
    </submittedName>
</protein>
<dbReference type="InterPro" id="IPR000328">
    <property type="entry name" value="GP41-like"/>
</dbReference>
<feature type="chain" id="PRO_5026819524" evidence="2">
    <location>
        <begin position="20"/>
        <end position="588"/>
    </location>
</feature>
<keyword evidence="1" id="KW-0472">Membrane</keyword>
<evidence type="ECO:0000256" key="2">
    <source>
        <dbReference type="SAM" id="SignalP"/>
    </source>
</evidence>
<dbReference type="Pfam" id="PF00517">
    <property type="entry name" value="GP41"/>
    <property type="match status" value="1"/>
</dbReference>
<dbReference type="PANTHER" id="PTHR37874">
    <property type="entry name" value="RIKEN CDNA 1500011B03 GENE-RELATED"/>
    <property type="match status" value="1"/>
</dbReference>
<keyword evidence="2" id="KW-0732">Signal</keyword>
<dbReference type="AlphaFoldDB" id="A0A6J3QFP3"/>
<dbReference type="PANTHER" id="PTHR37874:SF2">
    <property type="entry name" value="GENE 8113-RELATED"/>
    <property type="match status" value="1"/>
</dbReference>
<keyword evidence="1" id="KW-1133">Transmembrane helix</keyword>
<evidence type="ECO:0000313" key="5">
    <source>
        <dbReference type="RefSeq" id="XP_033701014.1"/>
    </source>
</evidence>
<dbReference type="InterPro" id="IPR053368">
    <property type="entry name" value="Viral_Envelope_Glycoprotein"/>
</dbReference>
<reference evidence="5" key="1">
    <citation type="submission" date="2025-08" db="UniProtKB">
        <authorList>
            <consortium name="RefSeq"/>
        </authorList>
    </citation>
    <scope>IDENTIFICATION</scope>
    <source>
        <tissue evidence="5">Spleen</tissue>
    </source>
</reference>
<sequence>MAFLRQLFLLCCLWGAMQTMEDTFWGISRTWPVPMPVHAKSRVLPILYASDCSMHTPCIDPQNMDWISYNGSSVRINRTLCFSWDLNVSCIGLLWKRLVAWDNPLKHNQMPFNMLSEALSKISLGAQSGSGDGANGSELMNVTTLLFYHDGVIPVRNKKVNQTRGNNTLSFLSCVPNVRYPPVFTSCAGKDFASLQVAHGFRLSFNIKSFVGRKECNASNVTWYSEGWPFYSWVVTNDAGASMDLSALAMIYSSNGTLYNVSGEVKLTNLKVANKSQIYKLKLRNILNSLYNYSKPAAVICVQPPFMFLLSNDTEGCNKGVSCWISQCWNGTIVQTAVVLRIPTFVPIPVKADPATFPLVNLVRQRRDLGITAALIIALTASVTAAATAAAAMVNQVQSAAVINGIVKQTSLALENQNRFNTHLHAGILSLNQRMDLLEDAFEELYDMLQLGCVAKFNHLCVTPYKIIGRLNQSKLIGEYLKGNWSEEAERLLFEQRLQIIHLNTTELHPVSFGNFASWLSSTFLFFKEWVGMGAFGILCAVGIALCLWLVCRLKRKSHTQKIMLMQALVAIENGQPAGAWISLLNKS</sequence>
<accession>A0A6J3QFP3</accession>
<feature type="domain" description="Retroviral envelope protein GP41-like" evidence="3">
    <location>
        <begin position="388"/>
        <end position="488"/>
    </location>
</feature>
<feature type="transmembrane region" description="Helical" evidence="1">
    <location>
        <begin position="530"/>
        <end position="552"/>
    </location>
</feature>